<dbReference type="PANTHER" id="PTHR45625:SF3">
    <property type="entry name" value="PEPTIDYL-PROLYL CIS-TRANS ISOMERASE B-RELATED"/>
    <property type="match status" value="1"/>
</dbReference>
<evidence type="ECO:0000313" key="6">
    <source>
        <dbReference type="Proteomes" id="UP001595699"/>
    </source>
</evidence>
<keyword evidence="6" id="KW-1185">Reference proteome</keyword>
<accession>A0ABV7YGN7</accession>
<keyword evidence="3" id="KW-0472">Membrane</keyword>
<dbReference type="Pfam" id="PF00160">
    <property type="entry name" value="Pro_isomerase"/>
    <property type="match status" value="1"/>
</dbReference>
<dbReference type="EC" id="5.2.1.8" evidence="5"/>
<evidence type="ECO:0000256" key="3">
    <source>
        <dbReference type="SAM" id="Phobius"/>
    </source>
</evidence>
<dbReference type="Gene3D" id="2.40.100.10">
    <property type="entry name" value="Cyclophilin-like"/>
    <property type="match status" value="1"/>
</dbReference>
<feature type="compositionally biased region" description="Low complexity" evidence="2">
    <location>
        <begin position="63"/>
        <end position="88"/>
    </location>
</feature>
<name>A0ABV7YGN7_9ACTN</name>
<comment type="caution">
    <text evidence="5">The sequence shown here is derived from an EMBL/GenBank/DDBJ whole genome shotgun (WGS) entry which is preliminary data.</text>
</comment>
<dbReference type="GO" id="GO:0003755">
    <property type="term" value="F:peptidyl-prolyl cis-trans isomerase activity"/>
    <property type="evidence" value="ECO:0007669"/>
    <property type="project" value="UniProtKB-EC"/>
</dbReference>
<keyword evidence="3" id="KW-0812">Transmembrane</keyword>
<dbReference type="InterPro" id="IPR044666">
    <property type="entry name" value="Cyclophilin_A-like"/>
</dbReference>
<proteinExistence type="predicted"/>
<comment type="function">
    <text evidence="1">PPIases accelerate the folding of proteins. It catalyzes the cis-trans isomerization of proline imidic peptide bonds in oligopeptides.</text>
</comment>
<dbReference type="EMBL" id="JBHRZH010000017">
    <property type="protein sequence ID" value="MFC3763224.1"/>
    <property type="molecule type" value="Genomic_DNA"/>
</dbReference>
<feature type="transmembrane region" description="Helical" evidence="3">
    <location>
        <begin position="34"/>
        <end position="57"/>
    </location>
</feature>
<protein>
    <submittedName>
        <fullName evidence="5">Peptidylprolyl isomerase</fullName>
        <ecNumber evidence="5">5.2.1.8</ecNumber>
    </submittedName>
</protein>
<evidence type="ECO:0000259" key="4">
    <source>
        <dbReference type="PROSITE" id="PS50072"/>
    </source>
</evidence>
<evidence type="ECO:0000313" key="5">
    <source>
        <dbReference type="EMBL" id="MFC3763224.1"/>
    </source>
</evidence>
<evidence type="ECO:0000256" key="1">
    <source>
        <dbReference type="ARBA" id="ARBA00002388"/>
    </source>
</evidence>
<keyword evidence="3" id="KW-1133">Transmembrane helix</keyword>
<dbReference type="Proteomes" id="UP001595699">
    <property type="component" value="Unassembled WGS sequence"/>
</dbReference>
<feature type="domain" description="PPIase cyclophilin-type" evidence="4">
    <location>
        <begin position="130"/>
        <end position="279"/>
    </location>
</feature>
<dbReference type="PROSITE" id="PS50072">
    <property type="entry name" value="CSA_PPIASE_2"/>
    <property type="match status" value="1"/>
</dbReference>
<dbReference type="InterPro" id="IPR002130">
    <property type="entry name" value="Cyclophilin-type_PPIase_dom"/>
</dbReference>
<dbReference type="SUPFAM" id="SSF50891">
    <property type="entry name" value="Cyclophilin-like"/>
    <property type="match status" value="1"/>
</dbReference>
<gene>
    <name evidence="5" type="ORF">ACFOUW_20445</name>
</gene>
<reference evidence="6" key="1">
    <citation type="journal article" date="2019" name="Int. J. Syst. Evol. Microbiol.">
        <title>The Global Catalogue of Microorganisms (GCM) 10K type strain sequencing project: providing services to taxonomists for standard genome sequencing and annotation.</title>
        <authorList>
            <consortium name="The Broad Institute Genomics Platform"/>
            <consortium name="The Broad Institute Genome Sequencing Center for Infectious Disease"/>
            <person name="Wu L."/>
            <person name="Ma J."/>
        </authorList>
    </citation>
    <scope>NUCLEOTIDE SEQUENCE [LARGE SCALE GENOMIC DNA]</scope>
    <source>
        <strain evidence="6">CGMCC 4.7241</strain>
    </source>
</reference>
<sequence>MVSRRQRQRQLAREKWERQQQARAVHRRKVRQRAIVIGAVVGVIAVIAGGYGVYLLVRDEPSEAATPTPSPSVSAPSVAPSTTPVAAPQPKAGECLYQAEAGADQKEVGLPPTKPTLAASYVASIVTSQGTITATLDPKVAPCSTNSFDFLATKNAFDKTACTELASAPAKASYLRCGSLTGTPTSGPGYIFAGENEKSASVPAGSLVMAGDANRGGSQFLVTYGKASTFDRPVTVFGKVTKGLDIVEKIAKGGVTPSTSPVAGVGSPKTAVVIQDVKITKK</sequence>
<dbReference type="InterPro" id="IPR029000">
    <property type="entry name" value="Cyclophilin-like_dom_sf"/>
</dbReference>
<dbReference type="PANTHER" id="PTHR45625">
    <property type="entry name" value="PEPTIDYL-PROLYL CIS-TRANS ISOMERASE-RELATED"/>
    <property type="match status" value="1"/>
</dbReference>
<evidence type="ECO:0000256" key="2">
    <source>
        <dbReference type="SAM" id="MobiDB-lite"/>
    </source>
</evidence>
<keyword evidence="5" id="KW-0413">Isomerase</keyword>
<feature type="region of interest" description="Disordered" evidence="2">
    <location>
        <begin position="62"/>
        <end position="90"/>
    </location>
</feature>
<dbReference type="RefSeq" id="WP_205119700.1">
    <property type="nucleotide sequence ID" value="NZ_JAFBCM010000001.1"/>
</dbReference>
<organism evidence="5 6">
    <name type="scientific">Tenggerimyces flavus</name>
    <dbReference type="NCBI Taxonomy" id="1708749"/>
    <lineage>
        <taxon>Bacteria</taxon>
        <taxon>Bacillati</taxon>
        <taxon>Actinomycetota</taxon>
        <taxon>Actinomycetes</taxon>
        <taxon>Propionibacteriales</taxon>
        <taxon>Nocardioidaceae</taxon>
        <taxon>Tenggerimyces</taxon>
    </lineage>
</organism>